<dbReference type="OrthoDB" id="2973972at2"/>
<keyword evidence="1" id="KW-0472">Membrane</keyword>
<gene>
    <name evidence="2" type="ORF">N782_10265</name>
</gene>
<name>A0A0A2TFL1_9BACI</name>
<feature type="transmembrane region" description="Helical" evidence="1">
    <location>
        <begin position="20"/>
        <end position="42"/>
    </location>
</feature>
<dbReference type="RefSeq" id="WP_036819010.1">
    <property type="nucleotide sequence ID" value="NZ_AVBF01000022.1"/>
</dbReference>
<proteinExistence type="predicted"/>
<reference evidence="2 3" key="1">
    <citation type="journal article" date="2015" name="Stand. Genomic Sci.">
        <title>High quality draft genome sequence of the moderately halophilic bacterium Pontibacillus yanchengensis Y32(T) and comparison among Pontibacillus genomes.</title>
        <authorList>
            <person name="Huang J."/>
            <person name="Qiao Z.X."/>
            <person name="Tang J.W."/>
            <person name="Wang G."/>
        </authorList>
    </citation>
    <scope>NUCLEOTIDE SEQUENCE [LARGE SCALE GENOMIC DNA]</scope>
    <source>
        <strain evidence="2 3">Y32</strain>
    </source>
</reference>
<sequence length="87" mass="10413">MYNYYERHLRQWEKIRKKGVVNYFFLYGIVLGSAGYFIITYILDVLFNNNFPVIPTLISAITFGSVYGGLSWIISEKKYKNYWKSEY</sequence>
<dbReference type="eggNOG" id="ENOG5030CI1">
    <property type="taxonomic scope" value="Bacteria"/>
</dbReference>
<accession>A0A0A2TFL1</accession>
<feature type="transmembrane region" description="Helical" evidence="1">
    <location>
        <begin position="54"/>
        <end position="74"/>
    </location>
</feature>
<evidence type="ECO:0000313" key="2">
    <source>
        <dbReference type="EMBL" id="KGP72861.1"/>
    </source>
</evidence>
<keyword evidence="3" id="KW-1185">Reference proteome</keyword>
<dbReference type="STRING" id="1385514.N782_10265"/>
<evidence type="ECO:0000256" key="1">
    <source>
        <dbReference type="SAM" id="Phobius"/>
    </source>
</evidence>
<comment type="caution">
    <text evidence="2">The sequence shown here is derived from an EMBL/GenBank/DDBJ whole genome shotgun (WGS) entry which is preliminary data.</text>
</comment>
<dbReference type="EMBL" id="AVBF01000022">
    <property type="protein sequence ID" value="KGP72861.1"/>
    <property type="molecule type" value="Genomic_DNA"/>
</dbReference>
<keyword evidence="1" id="KW-0812">Transmembrane</keyword>
<evidence type="ECO:0000313" key="3">
    <source>
        <dbReference type="Proteomes" id="UP000030147"/>
    </source>
</evidence>
<protein>
    <submittedName>
        <fullName evidence="2">Uncharacterized protein</fullName>
    </submittedName>
</protein>
<dbReference type="AlphaFoldDB" id="A0A0A2TFL1"/>
<organism evidence="2 3">
    <name type="scientific">Pontibacillus yanchengensis Y32</name>
    <dbReference type="NCBI Taxonomy" id="1385514"/>
    <lineage>
        <taxon>Bacteria</taxon>
        <taxon>Bacillati</taxon>
        <taxon>Bacillota</taxon>
        <taxon>Bacilli</taxon>
        <taxon>Bacillales</taxon>
        <taxon>Bacillaceae</taxon>
        <taxon>Pontibacillus</taxon>
    </lineage>
</organism>
<dbReference type="Proteomes" id="UP000030147">
    <property type="component" value="Unassembled WGS sequence"/>
</dbReference>
<keyword evidence="1" id="KW-1133">Transmembrane helix</keyword>